<sequence length="285" mass="30904">MHFLKETESIYLGTSTGVIRIPADHCGRHQSRQACLNANDPYCGWNELKLKCMPPPHHDPIASHWYQTATECPVLNHPVDGGWSAWSGWSPCSHLSGDNTDPCLCQTRRCDNPPPQNGGMPCHGISIQVTNCTVHGGWTAWSAWSACSQSCGVAIKTRKRTCGNPAPAHGGRVCVGVDTQELYCHSNPPCPTASSPIKDGGWSAWSPWSECSARCGGGYRTRTRKCDNPAPQPPGGLECPGCGVEYEECNSAPCVESKKLSAWTAWVPMGNGDFALLKVMRLHLF</sequence>
<dbReference type="RefSeq" id="XP_026679280.1">
    <property type="nucleotide sequence ID" value="XM_026823479.1"/>
</dbReference>
<accession>A0A3Q0IXY9</accession>
<dbReference type="SMART" id="SM00423">
    <property type="entry name" value="PSI"/>
    <property type="match status" value="1"/>
</dbReference>
<keyword evidence="10" id="KW-0472">Membrane</keyword>
<dbReference type="STRING" id="121845.A0A3Q0IXY9"/>
<evidence type="ECO:0000256" key="11">
    <source>
        <dbReference type="ARBA" id="ARBA00023157"/>
    </source>
</evidence>
<dbReference type="AlphaFoldDB" id="A0A3Q0IXY9"/>
<evidence type="ECO:0000256" key="2">
    <source>
        <dbReference type="ARBA" id="ARBA00004613"/>
    </source>
</evidence>
<dbReference type="SUPFAM" id="SSF103575">
    <property type="entry name" value="Plexin repeat"/>
    <property type="match status" value="1"/>
</dbReference>
<keyword evidence="11" id="KW-1015">Disulfide bond</keyword>
<evidence type="ECO:0000256" key="8">
    <source>
        <dbReference type="ARBA" id="ARBA00022902"/>
    </source>
</evidence>
<name>A0A3Q0IXY9_DIACI</name>
<gene>
    <name evidence="15" type="primary">LOC103509034</name>
</gene>
<evidence type="ECO:0000256" key="10">
    <source>
        <dbReference type="ARBA" id="ARBA00023136"/>
    </source>
</evidence>
<keyword evidence="8" id="KW-0524">Neurogenesis</keyword>
<dbReference type="SMART" id="SM00209">
    <property type="entry name" value="TSP1"/>
    <property type="match status" value="3"/>
</dbReference>
<dbReference type="FunFam" id="2.20.100.10:FF:000001">
    <property type="entry name" value="semaphorin-5A isoform X1"/>
    <property type="match status" value="2"/>
</dbReference>
<keyword evidence="4" id="KW-0812">Transmembrane</keyword>
<dbReference type="GeneID" id="103509034"/>
<keyword evidence="6" id="KW-0677">Repeat</keyword>
<dbReference type="InterPro" id="IPR016201">
    <property type="entry name" value="PSI"/>
</dbReference>
<dbReference type="InterPro" id="IPR002165">
    <property type="entry name" value="Plexin_repeat"/>
</dbReference>
<dbReference type="InterPro" id="IPR000884">
    <property type="entry name" value="TSP1_rpt"/>
</dbReference>
<dbReference type="Pfam" id="PF01437">
    <property type="entry name" value="PSI"/>
    <property type="match status" value="1"/>
</dbReference>
<protein>
    <submittedName>
        <fullName evidence="15">Semaphorin-5B-like</fullName>
    </submittedName>
</protein>
<evidence type="ECO:0000256" key="12">
    <source>
        <dbReference type="ARBA" id="ARBA00023180"/>
    </source>
</evidence>
<keyword evidence="14" id="KW-1185">Reference proteome</keyword>
<keyword evidence="12" id="KW-0325">Glycoprotein</keyword>
<evidence type="ECO:0000256" key="1">
    <source>
        <dbReference type="ARBA" id="ARBA00004167"/>
    </source>
</evidence>
<evidence type="ECO:0000259" key="13">
    <source>
        <dbReference type="SMART" id="SM00423"/>
    </source>
</evidence>
<evidence type="ECO:0000256" key="6">
    <source>
        <dbReference type="ARBA" id="ARBA00022737"/>
    </source>
</evidence>
<keyword evidence="3" id="KW-0964">Secreted</keyword>
<dbReference type="Gene3D" id="3.30.1680.10">
    <property type="entry name" value="ligand-binding face of the semaphorins, domain 2"/>
    <property type="match status" value="1"/>
</dbReference>
<dbReference type="Proteomes" id="UP000079169">
    <property type="component" value="Unplaced"/>
</dbReference>
<feature type="domain" description="PSI" evidence="13">
    <location>
        <begin position="25"/>
        <end position="73"/>
    </location>
</feature>
<dbReference type="Pfam" id="PF00090">
    <property type="entry name" value="TSP_1"/>
    <property type="match status" value="2"/>
</dbReference>
<dbReference type="PaxDb" id="121845-A0A3Q0IXY9"/>
<dbReference type="PANTHER" id="PTHR22906">
    <property type="entry name" value="PROPERDIN"/>
    <property type="match status" value="1"/>
</dbReference>
<dbReference type="PRINTS" id="PR01705">
    <property type="entry name" value="TSP1REPEAT"/>
</dbReference>
<dbReference type="PROSITE" id="PS50092">
    <property type="entry name" value="TSP1"/>
    <property type="match status" value="3"/>
</dbReference>
<evidence type="ECO:0000256" key="4">
    <source>
        <dbReference type="ARBA" id="ARBA00022692"/>
    </source>
</evidence>
<keyword evidence="7" id="KW-0221">Differentiation</keyword>
<proteinExistence type="predicted"/>
<dbReference type="KEGG" id="dci:103509034"/>
<evidence type="ECO:0000313" key="14">
    <source>
        <dbReference type="Proteomes" id="UP000079169"/>
    </source>
</evidence>
<dbReference type="InterPro" id="IPR036383">
    <property type="entry name" value="TSP1_rpt_sf"/>
</dbReference>
<dbReference type="GO" id="GO:0030154">
    <property type="term" value="P:cell differentiation"/>
    <property type="evidence" value="ECO:0007669"/>
    <property type="project" value="UniProtKB-KW"/>
</dbReference>
<evidence type="ECO:0000313" key="15">
    <source>
        <dbReference type="RefSeq" id="XP_026679280.1"/>
    </source>
</evidence>
<dbReference type="GO" id="GO:0007399">
    <property type="term" value="P:nervous system development"/>
    <property type="evidence" value="ECO:0007669"/>
    <property type="project" value="UniProtKB-KW"/>
</dbReference>
<comment type="subcellular location">
    <subcellularLocation>
        <location evidence="1">Membrane</location>
        <topology evidence="1">Single-pass membrane protein</topology>
    </subcellularLocation>
    <subcellularLocation>
        <location evidence="2">Secreted</location>
    </subcellularLocation>
</comment>
<evidence type="ECO:0000256" key="9">
    <source>
        <dbReference type="ARBA" id="ARBA00022989"/>
    </source>
</evidence>
<keyword evidence="9" id="KW-1133">Transmembrane helix</keyword>
<dbReference type="SUPFAM" id="SSF82895">
    <property type="entry name" value="TSP-1 type 1 repeat"/>
    <property type="match status" value="3"/>
</dbReference>
<reference evidence="15" key="1">
    <citation type="submission" date="2025-08" db="UniProtKB">
        <authorList>
            <consortium name="RefSeq"/>
        </authorList>
    </citation>
    <scope>IDENTIFICATION</scope>
</reference>
<evidence type="ECO:0000256" key="7">
    <source>
        <dbReference type="ARBA" id="ARBA00022782"/>
    </source>
</evidence>
<keyword evidence="5" id="KW-0732">Signal</keyword>
<dbReference type="FunFam" id="2.20.100.10:FF:000021">
    <property type="entry name" value="semaphorin-5B isoform X1"/>
    <property type="match status" value="1"/>
</dbReference>
<dbReference type="Gene3D" id="2.20.100.10">
    <property type="entry name" value="Thrombospondin type-1 (TSP1) repeat"/>
    <property type="match status" value="3"/>
</dbReference>
<evidence type="ECO:0000256" key="3">
    <source>
        <dbReference type="ARBA" id="ARBA00022525"/>
    </source>
</evidence>
<organism evidence="14 15">
    <name type="scientific">Diaphorina citri</name>
    <name type="common">Asian citrus psyllid</name>
    <dbReference type="NCBI Taxonomy" id="121845"/>
    <lineage>
        <taxon>Eukaryota</taxon>
        <taxon>Metazoa</taxon>
        <taxon>Ecdysozoa</taxon>
        <taxon>Arthropoda</taxon>
        <taxon>Hexapoda</taxon>
        <taxon>Insecta</taxon>
        <taxon>Pterygota</taxon>
        <taxon>Neoptera</taxon>
        <taxon>Paraneoptera</taxon>
        <taxon>Hemiptera</taxon>
        <taxon>Sternorrhyncha</taxon>
        <taxon>Psylloidea</taxon>
        <taxon>Psyllidae</taxon>
        <taxon>Diaphorininae</taxon>
        <taxon>Diaphorina</taxon>
    </lineage>
</organism>
<evidence type="ECO:0000256" key="5">
    <source>
        <dbReference type="ARBA" id="ARBA00022729"/>
    </source>
</evidence>
<dbReference type="InterPro" id="IPR052065">
    <property type="entry name" value="Compl_asym_regulator"/>
</dbReference>
<dbReference type="PANTHER" id="PTHR22906:SF43">
    <property type="entry name" value="PROPERDIN"/>
    <property type="match status" value="1"/>
</dbReference>
<dbReference type="GO" id="GO:0016020">
    <property type="term" value="C:membrane"/>
    <property type="evidence" value="ECO:0007669"/>
    <property type="project" value="UniProtKB-SubCell"/>
</dbReference>